<feature type="region of interest" description="Disordered" evidence="3">
    <location>
        <begin position="22"/>
        <end position="55"/>
    </location>
</feature>
<feature type="active site" description="Nucleophile" evidence="1">
    <location>
        <position position="1012"/>
    </location>
</feature>
<dbReference type="CDD" id="cd01823">
    <property type="entry name" value="SEST_like"/>
    <property type="match status" value="1"/>
</dbReference>
<organism evidence="7 8">
    <name type="scientific">Micromonospora coriariae</name>
    <dbReference type="NCBI Taxonomy" id="285665"/>
    <lineage>
        <taxon>Bacteria</taxon>
        <taxon>Bacillati</taxon>
        <taxon>Actinomycetota</taxon>
        <taxon>Actinomycetes</taxon>
        <taxon>Micromonosporales</taxon>
        <taxon>Micromonosporaceae</taxon>
        <taxon>Micromonospora</taxon>
    </lineage>
</organism>
<keyword evidence="7" id="KW-0378">Hydrolase</keyword>
<dbReference type="PANTHER" id="PTHR37981">
    <property type="entry name" value="LIPASE 2"/>
    <property type="match status" value="1"/>
</dbReference>
<feature type="chain" id="PRO_5008705743" evidence="4">
    <location>
        <begin position="25"/>
        <end position="1541"/>
    </location>
</feature>
<sequence>MLAAITAVAAASITIPFGAPQARAAEPESQAARAEPAVPPKGTDTRHDTVAPERRDEVLAPGWRTSADLSWTTSGDVRGFHVLAATARSGYTWRTVATLAEPGFDADQWIGNACLTGSGRRLVVVYAPRTFTNKADLFDRGGFTAVVDLVSGKVTKLPVQSSLAYFNPGCGTGESAVVAQFDGERIDRPTVRTVRSRLLTVDAEAGSVSAPIQLETELSSAVPTRDGIVAAGGGRLLRVGTNGSLTPLAATEGTAFRLVPDKTGGVLFMDRAGDGTRVKRTLPRPGSAVTTLAEGKLSDLGLARGSDGRAFLTGAATRVATLPTSVRRLDVPAGAELSSEGAVALTRISQNRISGAPTARTVTPDSPEPVRIEARVTATGDAVAFEVAPVATGAAAASGRTPHPKLGRPAARGKSQQGRAPGAEQRAAASPNDPVEAERTCSVPRNDPRNQALQPKPRQVEWAVDQAITDSLHNTREANWKNLGMPAYSPQGLFPSVELTGGGRVPAQIMLGIIAQESNMWQAARFALPGVTANPLIGNYYGIDIYNASTGDDWDINWADADCGYGATQVTDHMRLAGKEKGPGDEAWDYQTQRAVALDFATNVAAGLQILQKKWNETKQAGLTVHDADPAAIENWFFAVWAYNSGFYPNKGDGQPWGVGWLNNPINPRYDPQRLPFLEVTYDDARTPQKWPYPEKVIGWAGHPIELNESPETLVAGYRAAWWTTVPMRVLAKPPLDLFCNQSNHCDPAKTITPDDPDVIGEPAGPCENKNAAGYYDLRCWYNQPVGWKAEPGEACVACGNEVLRFDPGYAYQDDGTSFPPKCDLSGLPAGAKVIDDVPDGTPSIRPNCGRPWSNAGTFRLDFASDSGGRYPAKVDLHQIGAGFGGHFWRGHTRTATDEGGKLRTTGTWALSQPMSGWTRVMVSVPDHGAWTGQARYTINLGNGKSRYRVVNQTWQTNRWVDLGTFNLAGNASVSLSTVTADGRGEDSIIFDAVAFAPTSRPSAFYVAMGDSYSAGEGGAPYDRNSDYNRESDSPLDKNACHRSQQYAYPRLVTLPGQTQPIASQAAEGKASFALIACSGAMTTSVTTDAVNSPPSADDQRGSTVWGSKDYHYGELTQVDQGYLDEDTTHVSISIGGNDARFGDVMKACMLAIGSCDDDDFRVTRQNDVVDPAPLKQYETNLIRNQLPSHLLATYRAIHAKAPNAQIVVVGYPQLFDDHPSGGCYLITPEEQQLLNSFGTLLNISIAKAVETVHGQGVNIRFVDPNHRWRIGTGPDTHGACPDVDGSWIHAVIATSESGSGRDVPGAGSWHPKVEGQRQLALLVNSSLAGYSSASAVQTRISNYVASRAADGWTISAPQAQNAADTCLRLARVGGLVGDPCMTMPILFPTSADAAGAANNDMEALKGHPSWVALHYVKGSEKEKGWSRSWMNLAATNQTTCPTPRPTGMQCDEFPFYTSEQGAAWDRHLGENSPTSTRLRLVPTAENRAEGTMVGAMYTKCQMASGTYTALAPRVLTGNGQPYLTIPLVGTTNIPKTFYTC</sequence>
<dbReference type="Pfam" id="PF25275">
    <property type="entry name" value="Golvesin_C"/>
    <property type="match status" value="1"/>
</dbReference>
<evidence type="ECO:0000259" key="6">
    <source>
        <dbReference type="Pfam" id="PF25275"/>
    </source>
</evidence>
<feature type="signal peptide" evidence="4">
    <location>
        <begin position="1"/>
        <end position="24"/>
    </location>
</feature>
<dbReference type="SUPFAM" id="SSF52266">
    <property type="entry name" value="SGNH hydrolase"/>
    <property type="match status" value="1"/>
</dbReference>
<feature type="region of interest" description="Disordered" evidence="3">
    <location>
        <begin position="1018"/>
        <end position="1037"/>
    </location>
</feature>
<dbReference type="InterPro" id="IPR029476">
    <property type="entry name" value="DNase_NucA_NucB"/>
</dbReference>
<dbReference type="InterPro" id="IPR033803">
    <property type="entry name" value="CBD-like_Golvesin-Xly"/>
</dbReference>
<proteinExistence type="predicted"/>
<accession>A0A1C4V9T1</accession>
<feature type="disulfide bond" evidence="2">
    <location>
        <begin position="1224"/>
        <end position="1281"/>
    </location>
</feature>
<dbReference type="GO" id="GO:0019433">
    <property type="term" value="P:triglyceride catabolic process"/>
    <property type="evidence" value="ECO:0007669"/>
    <property type="project" value="TreeGrafter"/>
</dbReference>
<dbReference type="OrthoDB" id="5503950at2"/>
<feature type="disulfide bond" evidence="2">
    <location>
        <begin position="1041"/>
        <end position="1078"/>
    </location>
</feature>
<evidence type="ECO:0000259" key="5">
    <source>
        <dbReference type="Pfam" id="PF14040"/>
    </source>
</evidence>
<dbReference type="Proteomes" id="UP000198243">
    <property type="component" value="Chromosome I"/>
</dbReference>
<dbReference type="Gene3D" id="3.40.50.1110">
    <property type="entry name" value="SGNH hydrolase"/>
    <property type="match status" value="1"/>
</dbReference>
<dbReference type="Pfam" id="PF14040">
    <property type="entry name" value="DNase_NucA_NucB"/>
    <property type="match status" value="1"/>
</dbReference>
<feature type="active site" evidence="1">
    <location>
        <position position="1311"/>
    </location>
</feature>
<keyword evidence="2" id="KW-1015">Disulfide bond</keyword>
<dbReference type="InterPro" id="IPR036514">
    <property type="entry name" value="SGNH_hydro_sf"/>
</dbReference>
<evidence type="ECO:0000256" key="1">
    <source>
        <dbReference type="PIRSR" id="PIRSR637460-1"/>
    </source>
</evidence>
<evidence type="ECO:0000256" key="4">
    <source>
        <dbReference type="SAM" id="SignalP"/>
    </source>
</evidence>
<feature type="region of interest" description="Disordered" evidence="3">
    <location>
        <begin position="392"/>
        <end position="458"/>
    </location>
</feature>
<protein>
    <submittedName>
        <fullName evidence="7">GDSL-like Lipase/Acylhydrolase family protein</fullName>
    </submittedName>
</protein>
<evidence type="ECO:0000313" key="8">
    <source>
        <dbReference type="Proteomes" id="UP000198243"/>
    </source>
</evidence>
<feature type="compositionally biased region" description="Basic and acidic residues" evidence="3">
    <location>
        <begin position="1024"/>
        <end position="1037"/>
    </location>
</feature>
<feature type="domain" description="Deoxyribonuclease NucA/NucB" evidence="5">
    <location>
        <begin position="1436"/>
        <end position="1507"/>
    </location>
</feature>
<keyword evidence="8" id="KW-1185">Reference proteome</keyword>
<dbReference type="RefSeq" id="WP_089017791.1">
    <property type="nucleotide sequence ID" value="NZ_LT607412.1"/>
</dbReference>
<keyword evidence="4" id="KW-0732">Signal</keyword>
<evidence type="ECO:0000256" key="3">
    <source>
        <dbReference type="SAM" id="MobiDB-lite"/>
    </source>
</evidence>
<evidence type="ECO:0000313" key="7">
    <source>
        <dbReference type="EMBL" id="SCE80758.1"/>
    </source>
</evidence>
<name>A0A1C4V9T1_9ACTN</name>
<dbReference type="PANTHER" id="PTHR37981:SF1">
    <property type="entry name" value="SGNH HYDROLASE-TYPE ESTERASE DOMAIN-CONTAINING PROTEIN"/>
    <property type="match status" value="1"/>
</dbReference>
<dbReference type="GO" id="GO:0004806">
    <property type="term" value="F:triacylglycerol lipase activity"/>
    <property type="evidence" value="ECO:0007669"/>
    <property type="project" value="TreeGrafter"/>
</dbReference>
<feature type="domain" description="Golvesin/Xly CBD-like" evidence="6">
    <location>
        <begin position="897"/>
        <end position="996"/>
    </location>
</feature>
<feature type="compositionally biased region" description="Basic and acidic residues" evidence="3">
    <location>
        <begin position="43"/>
        <end position="55"/>
    </location>
</feature>
<dbReference type="EMBL" id="LT607412">
    <property type="protein sequence ID" value="SCE80758.1"/>
    <property type="molecule type" value="Genomic_DNA"/>
</dbReference>
<reference evidence="8" key="1">
    <citation type="submission" date="2016-06" db="EMBL/GenBank/DDBJ databases">
        <authorList>
            <person name="Varghese N."/>
            <person name="Submissions Spin"/>
        </authorList>
    </citation>
    <scope>NUCLEOTIDE SEQUENCE [LARGE SCALE GENOMIC DNA]</scope>
    <source>
        <strain evidence="8">DSM 44875</strain>
    </source>
</reference>
<evidence type="ECO:0000256" key="2">
    <source>
        <dbReference type="PIRSR" id="PIRSR637460-2"/>
    </source>
</evidence>
<gene>
    <name evidence="7" type="ORF">GA0070607_1819</name>
</gene>
<dbReference type="InterPro" id="IPR037460">
    <property type="entry name" value="SEST-like"/>
</dbReference>